<dbReference type="GO" id="GO:0005886">
    <property type="term" value="C:plasma membrane"/>
    <property type="evidence" value="ECO:0007669"/>
    <property type="project" value="TreeGrafter"/>
</dbReference>
<dbReference type="KEGG" id="aten:116301462"/>
<feature type="transmembrane region" description="Helical" evidence="9">
    <location>
        <begin position="113"/>
        <end position="133"/>
    </location>
</feature>
<dbReference type="Proteomes" id="UP000515163">
    <property type="component" value="Unplaced"/>
</dbReference>
<dbReference type="GeneID" id="116301462"/>
<reference evidence="11" key="1">
    <citation type="submission" date="2025-08" db="UniProtKB">
        <authorList>
            <consortium name="RefSeq"/>
        </authorList>
    </citation>
    <scope>IDENTIFICATION</scope>
    <source>
        <tissue evidence="11">Tentacle</tissue>
    </source>
</reference>
<keyword evidence="5 9" id="KW-1133">Transmembrane helix</keyword>
<protein>
    <submittedName>
        <fullName evidence="11">Calcium homeostasis modulator protein 5-like</fullName>
    </submittedName>
</protein>
<evidence type="ECO:0000256" key="8">
    <source>
        <dbReference type="ARBA" id="ARBA00023303"/>
    </source>
</evidence>
<evidence type="ECO:0000256" key="6">
    <source>
        <dbReference type="ARBA" id="ARBA00023065"/>
    </source>
</evidence>
<keyword evidence="8" id="KW-0407">Ion channel</keyword>
<dbReference type="Pfam" id="PF14798">
    <property type="entry name" value="Ca_hom_mod"/>
    <property type="match status" value="1"/>
</dbReference>
<organism evidence="10 11">
    <name type="scientific">Actinia tenebrosa</name>
    <name type="common">Australian red waratah sea anemone</name>
    <dbReference type="NCBI Taxonomy" id="6105"/>
    <lineage>
        <taxon>Eukaryota</taxon>
        <taxon>Metazoa</taxon>
        <taxon>Cnidaria</taxon>
        <taxon>Anthozoa</taxon>
        <taxon>Hexacorallia</taxon>
        <taxon>Actiniaria</taxon>
        <taxon>Actiniidae</taxon>
        <taxon>Actinia</taxon>
    </lineage>
</organism>
<evidence type="ECO:0000313" key="11">
    <source>
        <dbReference type="RefSeq" id="XP_031566385.1"/>
    </source>
</evidence>
<dbReference type="InterPro" id="IPR029569">
    <property type="entry name" value="CALHM"/>
</dbReference>
<feature type="transmembrane region" description="Helical" evidence="9">
    <location>
        <begin position="173"/>
        <end position="192"/>
    </location>
</feature>
<dbReference type="RefSeq" id="XP_031566385.1">
    <property type="nucleotide sequence ID" value="XM_031710525.1"/>
</dbReference>
<evidence type="ECO:0000256" key="7">
    <source>
        <dbReference type="ARBA" id="ARBA00023136"/>
    </source>
</evidence>
<keyword evidence="3" id="KW-0813">Transport</keyword>
<evidence type="ECO:0000256" key="4">
    <source>
        <dbReference type="ARBA" id="ARBA00022692"/>
    </source>
</evidence>
<gene>
    <name evidence="11" type="primary">LOC116301462</name>
</gene>
<sequence length="367" mass="41858">MAVDKPNVVATAKELINDNTATLRNIIATLFVFAFQALVTTADLFKCPSKGNASYGCMFIFVPALVLFLISLLLSESFKKVSQGCCYTVDPSKQIVRKYCPCSRPRWCCNKEMLTVFFYSFMAGCLWIFWALLQKGYYTCAVFGNEDQLKNVTGKNKTILEKRYQNAQTESQIYGFTLLALILGIPLLFITIRRCCYLRPLASVPSLFEYEKLEAKAAEAKLKEKIEAYATAQGEGKAERHFAEHFKADKSIADIIREARAELSSIKGYSEALDSLDKYKKLEAEAVRGKFKDKVEELAEGRVTVTFEDKTWKEYEDDDPYDFVENVYESISSEYPRVTGDQSKPYKKYKHIGKRGEIEMTERHDEA</sequence>
<name>A0A6P8II93_ACTTE</name>
<accession>A0A6P8II93</accession>
<keyword evidence="6" id="KW-0406">Ion transport</keyword>
<evidence type="ECO:0000313" key="10">
    <source>
        <dbReference type="Proteomes" id="UP000515163"/>
    </source>
</evidence>
<dbReference type="InParanoid" id="A0A6P8II93"/>
<dbReference type="OrthoDB" id="5962981at2759"/>
<dbReference type="GO" id="GO:0005261">
    <property type="term" value="F:monoatomic cation channel activity"/>
    <property type="evidence" value="ECO:0007669"/>
    <property type="project" value="TreeGrafter"/>
</dbReference>
<keyword evidence="4 9" id="KW-0812">Transmembrane</keyword>
<evidence type="ECO:0000256" key="5">
    <source>
        <dbReference type="ARBA" id="ARBA00022989"/>
    </source>
</evidence>
<dbReference type="GO" id="GO:1904669">
    <property type="term" value="P:ATP export"/>
    <property type="evidence" value="ECO:0007669"/>
    <property type="project" value="UniProtKB-ARBA"/>
</dbReference>
<evidence type="ECO:0000256" key="3">
    <source>
        <dbReference type="ARBA" id="ARBA00022448"/>
    </source>
</evidence>
<comment type="subcellular location">
    <subcellularLocation>
        <location evidence="1">Membrane</location>
        <topology evidence="1">Multi-pass membrane protein</topology>
    </subcellularLocation>
</comment>
<feature type="transmembrane region" description="Helical" evidence="9">
    <location>
        <begin position="53"/>
        <end position="74"/>
    </location>
</feature>
<dbReference type="FunCoup" id="A0A6P8II93">
    <property type="interactions" value="549"/>
</dbReference>
<dbReference type="AlphaFoldDB" id="A0A6P8II93"/>
<feature type="transmembrane region" description="Helical" evidence="9">
    <location>
        <begin position="21"/>
        <end position="41"/>
    </location>
</feature>
<evidence type="ECO:0000256" key="2">
    <source>
        <dbReference type="ARBA" id="ARBA00008497"/>
    </source>
</evidence>
<dbReference type="PANTHER" id="PTHR32261">
    <property type="entry name" value="CALCIUM HOMEOSTASIS MODULATOR PROTEIN"/>
    <property type="match status" value="1"/>
</dbReference>
<keyword evidence="10" id="KW-1185">Reference proteome</keyword>
<proteinExistence type="inferred from homology"/>
<evidence type="ECO:0000256" key="1">
    <source>
        <dbReference type="ARBA" id="ARBA00004141"/>
    </source>
</evidence>
<evidence type="ECO:0000256" key="9">
    <source>
        <dbReference type="SAM" id="Phobius"/>
    </source>
</evidence>
<dbReference type="PANTHER" id="PTHR32261:SF1">
    <property type="entry name" value="CALCIUM HOMEOSTASIS MODULATOR PROTEIN"/>
    <property type="match status" value="1"/>
</dbReference>
<comment type="similarity">
    <text evidence="2">Belongs to the CALHM family.</text>
</comment>
<keyword evidence="7 9" id="KW-0472">Membrane</keyword>